<dbReference type="GO" id="GO:0000160">
    <property type="term" value="P:phosphorelay signal transduction system"/>
    <property type="evidence" value="ECO:0007669"/>
    <property type="project" value="UniProtKB-KW"/>
</dbReference>
<evidence type="ECO:0000256" key="3">
    <source>
        <dbReference type="ARBA" id="ARBA00023012"/>
    </source>
</evidence>
<keyword evidence="13" id="KW-1185">Reference proteome</keyword>
<dbReference type="InterPro" id="IPR045279">
    <property type="entry name" value="ARR-like"/>
</dbReference>
<dbReference type="Gene3D" id="1.10.10.60">
    <property type="entry name" value="Homeodomain-like"/>
    <property type="match status" value="1"/>
</dbReference>
<keyword evidence="5" id="KW-0010">Activator</keyword>
<dbReference type="InterPro" id="IPR017930">
    <property type="entry name" value="Myb_dom"/>
</dbReference>
<keyword evidence="7" id="KW-0539">Nucleus</keyword>
<dbReference type="PROSITE" id="PS50110">
    <property type="entry name" value="RESPONSE_REGULATORY"/>
    <property type="match status" value="1"/>
</dbReference>
<reference evidence="12 13" key="1">
    <citation type="submission" date="2021-07" db="EMBL/GenBank/DDBJ databases">
        <title>The Aristolochia fimbriata genome: insights into angiosperm evolution, floral development and chemical biosynthesis.</title>
        <authorList>
            <person name="Jiao Y."/>
        </authorList>
    </citation>
    <scope>NUCLEOTIDE SEQUENCE [LARGE SCALE GENOMIC DNA]</scope>
    <source>
        <strain evidence="12">IBCAS-2021</strain>
        <tissue evidence="12">Leaf</tissue>
    </source>
</reference>
<name>A0AAV7F454_ARIFI</name>
<feature type="compositionally biased region" description="Polar residues" evidence="9">
    <location>
        <begin position="149"/>
        <end position="160"/>
    </location>
</feature>
<keyword evidence="6" id="KW-0804">Transcription</keyword>
<dbReference type="CDD" id="cd17584">
    <property type="entry name" value="REC_typeB_ARR-like"/>
    <property type="match status" value="1"/>
</dbReference>
<protein>
    <recommendedName>
        <fullName evidence="14">Two-component response regulator</fullName>
    </recommendedName>
</protein>
<dbReference type="GO" id="GO:0005634">
    <property type="term" value="C:nucleus"/>
    <property type="evidence" value="ECO:0007669"/>
    <property type="project" value="UniProtKB-SubCell"/>
</dbReference>
<dbReference type="InterPro" id="IPR001005">
    <property type="entry name" value="SANT/Myb"/>
</dbReference>
<dbReference type="InterPro" id="IPR011006">
    <property type="entry name" value="CheY-like_superfamily"/>
</dbReference>
<dbReference type="InterPro" id="IPR001789">
    <property type="entry name" value="Sig_transdc_resp-reg_receiver"/>
</dbReference>
<dbReference type="FunFam" id="1.10.10.60:FF:000007">
    <property type="entry name" value="Two-component response regulator"/>
    <property type="match status" value="1"/>
</dbReference>
<proteinExistence type="predicted"/>
<dbReference type="Pfam" id="PF00072">
    <property type="entry name" value="Response_reg"/>
    <property type="match status" value="1"/>
</dbReference>
<comment type="subcellular location">
    <subcellularLocation>
        <location evidence="1">Nucleus</location>
    </subcellularLocation>
</comment>
<sequence>MEEAKGPLREGGNEDEFPVGMRVLAVDDDSACLKVLETMLRKCRYKVIVASQAETALKLLRERRGEFDIVITDVHMPDMDGFKLLEIIGLEMDLPVIMMSANSDVNSVMMGIKHGARDYLVKPFRMQELQNIWQHVIRKKLSDSKEPNDSGNKLQSTTSKLTRRNRDQCKENEEDTYSYSDEDCSAHKKQRVSWKSELHAKFCDAIELLGGVDKAVPKKILDVMGVPDLTRENIASHLQKYRTALKKKTCTSTSSLAGNSNNTLRSYEDERLDVANSSDVFRLVGCNNTHPRAFQSGCTPNARNFDVSHLNAPSLVLPQNSQNLLLQQYPDASQLFPTNLPLMEQVHQHPGQNGPSYQTILPRANHFLPFNRSTSEVPNYIAGCAFGPGNVGTSSTPNDLVQHDLQSGAVSNMLSGHHRSGHLLVSSEIVNMVPGGQVKGIPFDEHGIRFPGTGGMKMLEGPPEFFDTETVLHPSRSSSTDDLNAALKQFQPQ</sequence>
<evidence type="ECO:0000313" key="12">
    <source>
        <dbReference type="EMBL" id="KAG9455955.1"/>
    </source>
</evidence>
<evidence type="ECO:0000256" key="4">
    <source>
        <dbReference type="ARBA" id="ARBA00023015"/>
    </source>
</evidence>
<organism evidence="12 13">
    <name type="scientific">Aristolochia fimbriata</name>
    <name type="common">White veined hardy Dutchman's pipe vine</name>
    <dbReference type="NCBI Taxonomy" id="158543"/>
    <lineage>
        <taxon>Eukaryota</taxon>
        <taxon>Viridiplantae</taxon>
        <taxon>Streptophyta</taxon>
        <taxon>Embryophyta</taxon>
        <taxon>Tracheophyta</taxon>
        <taxon>Spermatophyta</taxon>
        <taxon>Magnoliopsida</taxon>
        <taxon>Magnoliidae</taxon>
        <taxon>Piperales</taxon>
        <taxon>Aristolochiaceae</taxon>
        <taxon>Aristolochia</taxon>
    </lineage>
</organism>
<dbReference type="InterPro" id="IPR009057">
    <property type="entry name" value="Homeodomain-like_sf"/>
</dbReference>
<evidence type="ECO:0000259" key="11">
    <source>
        <dbReference type="PROSITE" id="PS51294"/>
    </source>
</evidence>
<evidence type="ECO:0000259" key="10">
    <source>
        <dbReference type="PROSITE" id="PS50110"/>
    </source>
</evidence>
<dbReference type="SUPFAM" id="SSF46689">
    <property type="entry name" value="Homeodomain-like"/>
    <property type="match status" value="1"/>
</dbReference>
<dbReference type="EMBL" id="JAINDJ010000002">
    <property type="protein sequence ID" value="KAG9455955.1"/>
    <property type="molecule type" value="Genomic_DNA"/>
</dbReference>
<feature type="region of interest" description="Disordered" evidence="9">
    <location>
        <begin position="143"/>
        <end position="182"/>
    </location>
</feature>
<dbReference type="SUPFAM" id="SSF52172">
    <property type="entry name" value="CheY-like"/>
    <property type="match status" value="1"/>
</dbReference>
<evidence type="ECO:0008006" key="14">
    <source>
        <dbReference type="Google" id="ProtNLM"/>
    </source>
</evidence>
<evidence type="ECO:0000256" key="9">
    <source>
        <dbReference type="SAM" id="MobiDB-lite"/>
    </source>
</evidence>
<dbReference type="InterPro" id="IPR006447">
    <property type="entry name" value="Myb_dom_plants"/>
</dbReference>
<dbReference type="AlphaFoldDB" id="A0AAV7F454"/>
<evidence type="ECO:0000256" key="6">
    <source>
        <dbReference type="ARBA" id="ARBA00023163"/>
    </source>
</evidence>
<dbReference type="PROSITE" id="PS51294">
    <property type="entry name" value="HTH_MYB"/>
    <property type="match status" value="1"/>
</dbReference>
<evidence type="ECO:0000256" key="8">
    <source>
        <dbReference type="PROSITE-ProRule" id="PRU00169"/>
    </source>
</evidence>
<evidence type="ECO:0000256" key="5">
    <source>
        <dbReference type="ARBA" id="ARBA00023159"/>
    </source>
</evidence>
<dbReference type="Pfam" id="PF00249">
    <property type="entry name" value="Myb_DNA-binding"/>
    <property type="match status" value="1"/>
</dbReference>
<keyword evidence="3" id="KW-0902">Two-component regulatory system</keyword>
<dbReference type="Proteomes" id="UP000825729">
    <property type="component" value="Unassembled WGS sequence"/>
</dbReference>
<dbReference type="PANTHER" id="PTHR43874:SF217">
    <property type="entry name" value="TWO-COMPONENT RESPONSE REGULATOR ORR24-LIKE ISOFORM X1"/>
    <property type="match status" value="1"/>
</dbReference>
<feature type="domain" description="HTH myb-type" evidence="11">
    <location>
        <begin position="186"/>
        <end position="246"/>
    </location>
</feature>
<evidence type="ECO:0000256" key="1">
    <source>
        <dbReference type="ARBA" id="ARBA00004123"/>
    </source>
</evidence>
<accession>A0AAV7F454</accession>
<feature type="region of interest" description="Disordered" evidence="9">
    <location>
        <begin position="473"/>
        <end position="493"/>
    </location>
</feature>
<dbReference type="NCBIfam" id="TIGR01557">
    <property type="entry name" value="myb_SHAQKYF"/>
    <property type="match status" value="1"/>
</dbReference>
<gene>
    <name evidence="12" type="ORF">H6P81_000463</name>
</gene>
<comment type="caution">
    <text evidence="12">The sequence shown here is derived from an EMBL/GenBank/DDBJ whole genome shotgun (WGS) entry which is preliminary data.</text>
</comment>
<feature type="modified residue" description="4-aspartylphosphate" evidence="8">
    <location>
        <position position="73"/>
    </location>
</feature>
<evidence type="ECO:0000256" key="2">
    <source>
        <dbReference type="ARBA" id="ARBA00022553"/>
    </source>
</evidence>
<evidence type="ECO:0000256" key="7">
    <source>
        <dbReference type="ARBA" id="ARBA00023242"/>
    </source>
</evidence>
<dbReference type="GO" id="GO:0003677">
    <property type="term" value="F:DNA binding"/>
    <property type="evidence" value="ECO:0007669"/>
    <property type="project" value="InterPro"/>
</dbReference>
<feature type="domain" description="Response regulatory" evidence="10">
    <location>
        <begin position="22"/>
        <end position="137"/>
    </location>
</feature>
<feature type="compositionally biased region" description="Acidic residues" evidence="9">
    <location>
        <begin position="172"/>
        <end position="182"/>
    </location>
</feature>
<dbReference type="PANTHER" id="PTHR43874">
    <property type="entry name" value="TWO-COMPONENT RESPONSE REGULATOR"/>
    <property type="match status" value="1"/>
</dbReference>
<keyword evidence="4" id="KW-0805">Transcription regulation</keyword>
<dbReference type="SMART" id="SM00448">
    <property type="entry name" value="REC"/>
    <property type="match status" value="1"/>
</dbReference>
<evidence type="ECO:0000313" key="13">
    <source>
        <dbReference type="Proteomes" id="UP000825729"/>
    </source>
</evidence>
<dbReference type="Gene3D" id="3.40.50.2300">
    <property type="match status" value="1"/>
</dbReference>
<keyword evidence="2 8" id="KW-0597">Phosphoprotein</keyword>
<dbReference type="GO" id="GO:0009736">
    <property type="term" value="P:cytokinin-activated signaling pathway"/>
    <property type="evidence" value="ECO:0007669"/>
    <property type="project" value="InterPro"/>
</dbReference>